<dbReference type="STRING" id="1640674.SAMN05216323_101133"/>
<evidence type="ECO:0000259" key="1">
    <source>
        <dbReference type="Pfam" id="PF09345"/>
    </source>
</evidence>
<dbReference type="AlphaFoldDB" id="A0A1G6HJB7"/>
<dbReference type="InterPro" id="IPR018530">
    <property type="entry name" value="SiaC"/>
</dbReference>
<accession>A0A1G6HJB7</accession>
<evidence type="ECO:0000313" key="2">
    <source>
        <dbReference type="EMBL" id="SDB94015.1"/>
    </source>
</evidence>
<proteinExistence type="predicted"/>
<dbReference type="OrthoDB" id="5297629at2"/>
<feature type="domain" description="SiaC family regulatory phosphoprotein" evidence="1">
    <location>
        <begin position="6"/>
        <end position="121"/>
    </location>
</feature>
<dbReference type="RefSeq" id="WP_092436306.1">
    <property type="nucleotide sequence ID" value="NZ_FMYP01000011.1"/>
</dbReference>
<evidence type="ECO:0000313" key="3">
    <source>
        <dbReference type="Proteomes" id="UP000199452"/>
    </source>
</evidence>
<dbReference type="Proteomes" id="UP000199452">
    <property type="component" value="Unassembled WGS sequence"/>
</dbReference>
<name>A0A1G6HJB7_9BACT</name>
<reference evidence="2 3" key="1">
    <citation type="submission" date="2016-09" db="EMBL/GenBank/DDBJ databases">
        <authorList>
            <person name="Capua I."/>
            <person name="De Benedictis P."/>
            <person name="Joannis T."/>
            <person name="Lombin L.H."/>
            <person name="Cattoli G."/>
        </authorList>
    </citation>
    <scope>NUCLEOTIDE SEQUENCE [LARGE SCALE GENOMIC DNA]</scope>
    <source>
        <strain evidence="2 3">A7P-90m</strain>
    </source>
</reference>
<gene>
    <name evidence="2" type="ORF">SAMN05216323_101133</name>
</gene>
<dbReference type="Pfam" id="PF09345">
    <property type="entry name" value="SiaC"/>
    <property type="match status" value="1"/>
</dbReference>
<dbReference type="EMBL" id="FMYP01000011">
    <property type="protein sequence ID" value="SDB94015.1"/>
    <property type="molecule type" value="Genomic_DNA"/>
</dbReference>
<protein>
    <recommendedName>
        <fullName evidence="1">SiaC family regulatory phosphoprotein domain-containing protein</fullName>
    </recommendedName>
</protein>
<keyword evidence="3" id="KW-1185">Reference proteome</keyword>
<sequence length="130" mass="15207">MRAIFIEESGSTPKIELDRDSGVFRIVGKSFPEDVKSFYIPVIDWIQQYVQDPNNETLFEFSLEYFNTASSKMLLVMLSQLKEIQKQEKKITVLWRYPENDIEIEDAGIEFSEVINIPFIFRRVSNSSTL</sequence>
<organism evidence="2 3">
    <name type="scientific">Williamwhitmania taraxaci</name>
    <dbReference type="NCBI Taxonomy" id="1640674"/>
    <lineage>
        <taxon>Bacteria</taxon>
        <taxon>Pseudomonadati</taxon>
        <taxon>Bacteroidota</taxon>
        <taxon>Bacteroidia</taxon>
        <taxon>Bacteroidales</taxon>
        <taxon>Williamwhitmaniaceae</taxon>
        <taxon>Williamwhitmania</taxon>
    </lineage>
</organism>